<comment type="caution">
    <text evidence="6">The sequence shown here is derived from an EMBL/GenBank/DDBJ whole genome shotgun (WGS) entry which is preliminary data.</text>
</comment>
<evidence type="ECO:0000313" key="6">
    <source>
        <dbReference type="EMBL" id="KAA0973690.1"/>
    </source>
</evidence>
<dbReference type="Pfam" id="PF01522">
    <property type="entry name" value="Polysacc_deac_1"/>
    <property type="match status" value="1"/>
</dbReference>
<accession>A0A5B0E7C2</accession>
<feature type="region of interest" description="Disordered" evidence="3">
    <location>
        <begin position="1"/>
        <end position="30"/>
    </location>
</feature>
<dbReference type="PROSITE" id="PS51677">
    <property type="entry name" value="NODB"/>
    <property type="match status" value="1"/>
</dbReference>
<feature type="transmembrane region" description="Helical" evidence="4">
    <location>
        <begin position="100"/>
        <end position="121"/>
    </location>
</feature>
<evidence type="ECO:0000256" key="4">
    <source>
        <dbReference type="SAM" id="Phobius"/>
    </source>
</evidence>
<reference evidence="6 7" key="1">
    <citation type="submission" date="2019-07" db="EMBL/GenBank/DDBJ databases">
        <title>Analysis of the biochemical properties, biological activity and biotechnological potential of siderophores and biosurfactants produced by Antarctic psychrotolerant bacteria.</title>
        <authorList>
            <person name="Styczynski M."/>
            <person name="Krucon T."/>
            <person name="Decewicz P."/>
            <person name="Dziewit L."/>
        </authorList>
    </citation>
    <scope>NUCLEOTIDE SEQUENCE [LARGE SCALE GENOMIC DNA]</scope>
    <source>
        <strain evidence="6 7">ANT_H27</strain>
    </source>
</reference>
<sequence>MPKGMVTMSRQQMTPAKRYPAASQIPPKTSQMTFRSTERVFRMIQASRMFLCRTMGYHSERSPICLITLSNDSAERFCEFDMPQKNGEDYRMPFAIGRKCSLFAIWIIIMGLVTGCAPLPGSPKGPQTPTNQVSRYPSDAGHQKTDALSLLLVPDLEAVTQSDEHRHIFIRHFAVTSLPEISRAQSEFVTAATAAFTAENKQAPGQEAIPGVELNIRSHLTAVSSKVVGIRINTFSSSLSDSGTQYRTQWFGPRDSAVRGSQDLFGTDDDWTEFKEFVIQAASADSRVAIGNILDLDDEWLGSVNFDFEGNALIEFDDNVLGPGSTGPLVVTVNAARVAPLLSTFGVLAREASTTPSPRVQLDTSQQADPQQEDGVPTPDAGEGSPEPPEEQSSPPRNINCAKTKCVALTFDDGPGPGTGKLLDMLKAAQAPSTFFVTGPNAKLRPKFLKRMAAEGHEIGNHTWSHRSLTALPAPTIQREIDRTNAVIAQAVDHPATLLRPPYGARNSITDRLARTPVILWDVDTLDWKHRNTAKVIDSAVNQSSPGSIVLMHDIHSSTIAAVPKVLEGLRAKGYTFVTVSELLGPVGLKAGESYTRALRPTTSPGNKVAKTLR</sequence>
<dbReference type="AlphaFoldDB" id="A0A5B0E7C2"/>
<dbReference type="SUPFAM" id="SSF88713">
    <property type="entry name" value="Glycoside hydrolase/deacetylase"/>
    <property type="match status" value="1"/>
</dbReference>
<gene>
    <name evidence="6" type="ORF">FQ154_16895</name>
</gene>
<feature type="region of interest" description="Disordered" evidence="3">
    <location>
        <begin position="353"/>
        <end position="399"/>
    </location>
</feature>
<evidence type="ECO:0000313" key="7">
    <source>
        <dbReference type="Proteomes" id="UP000323856"/>
    </source>
</evidence>
<dbReference type="InterPro" id="IPR050248">
    <property type="entry name" value="Polysacc_deacetylase_ArnD"/>
</dbReference>
<dbReference type="EMBL" id="VOBL01000022">
    <property type="protein sequence ID" value="KAA0973690.1"/>
    <property type="molecule type" value="Genomic_DNA"/>
</dbReference>
<dbReference type="GO" id="GO:0005975">
    <property type="term" value="P:carbohydrate metabolic process"/>
    <property type="evidence" value="ECO:0007669"/>
    <property type="project" value="InterPro"/>
</dbReference>
<keyword evidence="4" id="KW-0472">Membrane</keyword>
<dbReference type="Proteomes" id="UP000323856">
    <property type="component" value="Unassembled WGS sequence"/>
</dbReference>
<feature type="compositionally biased region" description="Polar residues" evidence="3">
    <location>
        <begin position="353"/>
        <end position="370"/>
    </location>
</feature>
<dbReference type="InterPro" id="IPR002509">
    <property type="entry name" value="NODB_dom"/>
</dbReference>
<dbReference type="Gene3D" id="3.20.20.370">
    <property type="entry name" value="Glycoside hydrolase/deacetylase"/>
    <property type="match status" value="1"/>
</dbReference>
<keyword evidence="1" id="KW-0479">Metal-binding</keyword>
<dbReference type="GO" id="GO:0016020">
    <property type="term" value="C:membrane"/>
    <property type="evidence" value="ECO:0007669"/>
    <property type="project" value="TreeGrafter"/>
</dbReference>
<evidence type="ECO:0000256" key="2">
    <source>
        <dbReference type="ARBA" id="ARBA00022801"/>
    </source>
</evidence>
<dbReference type="GO" id="GO:0046872">
    <property type="term" value="F:metal ion binding"/>
    <property type="evidence" value="ECO:0007669"/>
    <property type="project" value="UniProtKB-KW"/>
</dbReference>
<name>A0A5B0E7C2_9MICC</name>
<dbReference type="PANTHER" id="PTHR10587">
    <property type="entry name" value="GLYCOSYL TRANSFERASE-RELATED"/>
    <property type="match status" value="1"/>
</dbReference>
<keyword evidence="4" id="KW-0812">Transmembrane</keyword>
<evidence type="ECO:0000256" key="3">
    <source>
        <dbReference type="SAM" id="MobiDB-lite"/>
    </source>
</evidence>
<proteinExistence type="predicted"/>
<dbReference type="PANTHER" id="PTHR10587:SF133">
    <property type="entry name" value="CHITIN DEACETYLASE 1-RELATED"/>
    <property type="match status" value="1"/>
</dbReference>
<evidence type="ECO:0000259" key="5">
    <source>
        <dbReference type="PROSITE" id="PS51677"/>
    </source>
</evidence>
<keyword evidence="2" id="KW-0378">Hydrolase</keyword>
<dbReference type="InterPro" id="IPR011330">
    <property type="entry name" value="Glyco_hydro/deAcase_b/a-brl"/>
</dbReference>
<organism evidence="6 7">
    <name type="scientific">Paeniglutamicibacter gangotriensis</name>
    <dbReference type="NCBI Taxonomy" id="254787"/>
    <lineage>
        <taxon>Bacteria</taxon>
        <taxon>Bacillati</taxon>
        <taxon>Actinomycetota</taxon>
        <taxon>Actinomycetes</taxon>
        <taxon>Micrococcales</taxon>
        <taxon>Micrococcaceae</taxon>
        <taxon>Paeniglutamicibacter</taxon>
    </lineage>
</organism>
<keyword evidence="4" id="KW-1133">Transmembrane helix</keyword>
<protein>
    <submittedName>
        <fullName evidence="6">Polysaccharide deacetylase family protein</fullName>
    </submittedName>
</protein>
<feature type="domain" description="NodB homology" evidence="5">
    <location>
        <begin position="405"/>
        <end position="578"/>
    </location>
</feature>
<feature type="compositionally biased region" description="Polar residues" evidence="3">
    <location>
        <begin position="125"/>
        <end position="135"/>
    </location>
</feature>
<dbReference type="OrthoDB" id="9763050at2"/>
<evidence type="ECO:0000256" key="1">
    <source>
        <dbReference type="ARBA" id="ARBA00022723"/>
    </source>
</evidence>
<feature type="region of interest" description="Disordered" evidence="3">
    <location>
        <begin position="122"/>
        <end position="141"/>
    </location>
</feature>
<dbReference type="GO" id="GO:0016810">
    <property type="term" value="F:hydrolase activity, acting on carbon-nitrogen (but not peptide) bonds"/>
    <property type="evidence" value="ECO:0007669"/>
    <property type="project" value="InterPro"/>
</dbReference>